<gene>
    <name evidence="3" type="ORF">CCOS864_01916</name>
</gene>
<protein>
    <recommendedName>
        <fullName evidence="5">DUF2946 domain-containing protein</fullName>
    </recommendedName>
</protein>
<evidence type="ECO:0000256" key="1">
    <source>
        <dbReference type="SAM" id="Phobius"/>
    </source>
</evidence>
<organism evidence="3 4">
    <name type="scientific">Pseudomonas wadenswilerensis</name>
    <dbReference type="NCBI Taxonomy" id="1785161"/>
    <lineage>
        <taxon>Bacteria</taxon>
        <taxon>Pseudomonadati</taxon>
        <taxon>Pseudomonadota</taxon>
        <taxon>Gammaproteobacteria</taxon>
        <taxon>Pseudomonadales</taxon>
        <taxon>Pseudomonadaceae</taxon>
        <taxon>Pseudomonas</taxon>
    </lineage>
</organism>
<sequence length="180" mass="19590">MFSRSLSTMVILALALAVITAWAGHAYSLSVPGKHPAPEVVQGAEHDHSHGASSCAQCADHYHSPLTPDHQHEPPQLSSTVQLAAQQKPFVRLAAPGHSLPRSPIFLIERPPVLRLHPDHGRTAAHDHCNVGLIHAIAPNEWRGCVRYALTPTAIAALFTYLIALFRHARDVGSCRRRGE</sequence>
<name>A0A380SWU6_9PSED</name>
<proteinExistence type="predicted"/>
<feature type="transmembrane region" description="Helical" evidence="1">
    <location>
        <begin position="148"/>
        <end position="169"/>
    </location>
</feature>
<keyword evidence="1" id="KW-0812">Transmembrane</keyword>
<keyword evidence="4" id="KW-1185">Reference proteome</keyword>
<keyword evidence="2" id="KW-0732">Signal</keyword>
<accession>A0A380SWU6</accession>
<evidence type="ECO:0000313" key="3">
    <source>
        <dbReference type="EMBL" id="SUQ62472.1"/>
    </source>
</evidence>
<evidence type="ECO:0000313" key="4">
    <source>
        <dbReference type="Proteomes" id="UP000255177"/>
    </source>
</evidence>
<feature type="chain" id="PRO_5016582417" description="DUF2946 domain-containing protein" evidence="2">
    <location>
        <begin position="24"/>
        <end position="180"/>
    </location>
</feature>
<dbReference type="Proteomes" id="UP000255177">
    <property type="component" value="Unassembled WGS sequence"/>
</dbReference>
<evidence type="ECO:0008006" key="5">
    <source>
        <dbReference type="Google" id="ProtNLM"/>
    </source>
</evidence>
<dbReference type="AlphaFoldDB" id="A0A380SWU6"/>
<reference evidence="4" key="1">
    <citation type="submission" date="2018-07" db="EMBL/GenBank/DDBJ databases">
        <authorList>
            <person name="Blom J."/>
        </authorList>
    </citation>
    <scope>NUCLEOTIDE SEQUENCE [LARGE SCALE GENOMIC DNA]</scope>
    <source>
        <strain evidence="4">CCOS 864</strain>
    </source>
</reference>
<dbReference type="EMBL" id="UIDD01000006">
    <property type="protein sequence ID" value="SUQ62472.1"/>
    <property type="molecule type" value="Genomic_DNA"/>
</dbReference>
<evidence type="ECO:0000256" key="2">
    <source>
        <dbReference type="SAM" id="SignalP"/>
    </source>
</evidence>
<keyword evidence="1" id="KW-1133">Transmembrane helix</keyword>
<feature type="signal peptide" evidence="2">
    <location>
        <begin position="1"/>
        <end position="23"/>
    </location>
</feature>
<keyword evidence="1" id="KW-0472">Membrane</keyword>